<evidence type="ECO:0000256" key="2">
    <source>
        <dbReference type="SAM" id="SignalP"/>
    </source>
</evidence>
<dbReference type="EMBL" id="WJEC01007968">
    <property type="protein sequence ID" value="KAF7464947.1"/>
    <property type="molecule type" value="Genomic_DNA"/>
</dbReference>
<reference evidence="4" key="2">
    <citation type="submission" date="2020-08" db="EMBL/GenBank/DDBJ databases">
        <authorList>
            <person name="Shumante A."/>
            <person name="Zimin A.V."/>
            <person name="Puiu D."/>
            <person name="Salzberg S.L."/>
        </authorList>
    </citation>
    <scope>NUCLEOTIDE SEQUENCE</scope>
    <source>
        <strain evidence="4">WC2-LM</strain>
        <tissue evidence="4">Liver</tissue>
    </source>
</reference>
<evidence type="ECO:0000313" key="4">
    <source>
        <dbReference type="EMBL" id="KAF7464947.1"/>
    </source>
</evidence>
<organism evidence="5 6">
    <name type="scientific">Marmota monax</name>
    <name type="common">Woodchuck</name>
    <dbReference type="NCBI Taxonomy" id="9995"/>
    <lineage>
        <taxon>Eukaryota</taxon>
        <taxon>Metazoa</taxon>
        <taxon>Chordata</taxon>
        <taxon>Craniata</taxon>
        <taxon>Vertebrata</taxon>
        <taxon>Euteleostomi</taxon>
        <taxon>Mammalia</taxon>
        <taxon>Eutheria</taxon>
        <taxon>Euarchontoglires</taxon>
        <taxon>Glires</taxon>
        <taxon>Rodentia</taxon>
        <taxon>Sciuromorpha</taxon>
        <taxon>Sciuridae</taxon>
        <taxon>Xerinae</taxon>
        <taxon>Marmotini</taxon>
        <taxon>Marmota</taxon>
    </lineage>
</organism>
<protein>
    <submittedName>
        <fullName evidence="4">Type II inositol 1 4 5-trisphosphate 5-phosphatase</fullName>
    </submittedName>
</protein>
<keyword evidence="6" id="KW-1185">Reference proteome</keyword>
<dbReference type="Proteomes" id="UP000662637">
    <property type="component" value="Unassembled WGS sequence"/>
</dbReference>
<sequence length="278" mass="29631">MVFPVLALCLALSGGSTDGSDVTVQLDTAEFSLLFRLPFGSHTRMFLQEVTKACVVNERNGLGDSPENIVIQKCSLFKPVAQSALLVPSTGLDPATRDPEFQWLSRYRCAPPQEAGSPTLRDWNSAPGTWPACGTIGGGRYPSHKKRWGLEQVLPQGAGSVLFRGGAKAQTNFRLAEVARGGVAEWGRHARGGRRYEELEEAGREMSAAAGSRERDSAGRAGGGKLGWGRRRVALPGHGVERCCGLAGGRMGRDQGPGRPEVGTLGLKFCGDVILSRA</sequence>
<dbReference type="Gene3D" id="2.30.29.110">
    <property type="match status" value="1"/>
</dbReference>
<accession>A0A5E4A514</accession>
<feature type="region of interest" description="Disordered" evidence="1">
    <location>
        <begin position="202"/>
        <end position="228"/>
    </location>
</feature>
<evidence type="ECO:0000259" key="3">
    <source>
        <dbReference type="Pfam" id="PF16776"/>
    </source>
</evidence>
<reference evidence="5 6" key="1">
    <citation type="submission" date="2019-04" db="EMBL/GenBank/DDBJ databases">
        <authorList>
            <person name="Alioto T."/>
            <person name="Alioto T."/>
        </authorList>
    </citation>
    <scope>NUCLEOTIDE SEQUENCE [LARGE SCALE GENOMIC DNA]</scope>
</reference>
<feature type="domain" description="INPP5B PH" evidence="3">
    <location>
        <begin position="18"/>
        <end position="64"/>
    </location>
</feature>
<name>A0A5E4A514_MARMO</name>
<dbReference type="EMBL" id="CABDUW010000016">
    <property type="protein sequence ID" value="VTJ52373.1"/>
    <property type="molecule type" value="Genomic_DNA"/>
</dbReference>
<evidence type="ECO:0000256" key="1">
    <source>
        <dbReference type="SAM" id="MobiDB-lite"/>
    </source>
</evidence>
<dbReference type="Pfam" id="PF16776">
    <property type="entry name" value="INPP5B_PH"/>
    <property type="match status" value="1"/>
</dbReference>
<proteinExistence type="predicted"/>
<dbReference type="InterPro" id="IPR031896">
    <property type="entry name" value="INPP5B_PH_dom"/>
</dbReference>
<dbReference type="AlphaFoldDB" id="A0A5E4A514"/>
<feature type="chain" id="PRO_5033478592" evidence="2">
    <location>
        <begin position="20"/>
        <end position="278"/>
    </location>
</feature>
<keyword evidence="2" id="KW-0732">Signal</keyword>
<evidence type="ECO:0000313" key="5">
    <source>
        <dbReference type="EMBL" id="VTJ52373.1"/>
    </source>
</evidence>
<feature type="signal peptide" evidence="2">
    <location>
        <begin position="1"/>
        <end position="19"/>
    </location>
</feature>
<evidence type="ECO:0000313" key="6">
    <source>
        <dbReference type="Proteomes" id="UP000335636"/>
    </source>
</evidence>
<gene>
    <name evidence="4" type="ORF">GHT09_005462</name>
    <name evidence="5" type="ORF">MONAX_5E034825</name>
</gene>
<dbReference type="Proteomes" id="UP000335636">
    <property type="component" value="Unassembled WGS sequence"/>
</dbReference>